<dbReference type="PANTHER" id="PTHR48228:SF4">
    <property type="entry name" value="BLR3030 PROTEIN"/>
    <property type="match status" value="1"/>
</dbReference>
<dbReference type="InterPro" id="IPR050509">
    <property type="entry name" value="CoA-transferase_III"/>
</dbReference>
<comment type="caution">
    <text evidence="1">The sequence shown here is derived from an EMBL/GenBank/DDBJ whole genome shotgun (WGS) entry which is preliminary data.</text>
</comment>
<sequence>MSVTVRRWWQCALDVESLAVPAVEIAADEAARLSAVRGRPARVETTAELVRAAFGAFSHLRVNGRTVNPWAPLSGFVETRDGVLRTHANYPHHAEAIARATGASDRPSLDDVAAAWRVDDLEAAILDAGGVATRVRTEEEWREHPHEIATAGDRWVEVSPAAERAMPPAATMPLEGIRVLDLTRVLAGPSASQLLACLGADVLRIDPPRMPEPIVQHLVTGMGKRSAVADLDHHADDVLALARSADVVLLGYRPGALDRFGLSPEALVSEMPSLIVGSLSAWGEHGPWGDRVGFDSIVQAATGIADACRTADGSPGALPVQALDVATGAHLAGRVMGLLADGSGGIIRASLLGAARTLLARDRVAHDADIPLGVPVVNVSSPHGELLAVPPPLLYDRRTIERDVGEYGGAALAWTQ</sequence>
<organism evidence="1 2">
    <name type="scientific">Microbacterium faecale</name>
    <dbReference type="NCBI Taxonomy" id="1804630"/>
    <lineage>
        <taxon>Bacteria</taxon>
        <taxon>Bacillati</taxon>
        <taxon>Actinomycetota</taxon>
        <taxon>Actinomycetes</taxon>
        <taxon>Micrococcales</taxon>
        <taxon>Microbacteriaceae</taxon>
        <taxon>Microbacterium</taxon>
    </lineage>
</organism>
<keyword evidence="2" id="KW-1185">Reference proteome</keyword>
<name>A0A916YA76_9MICO</name>
<dbReference type="GO" id="GO:0003824">
    <property type="term" value="F:catalytic activity"/>
    <property type="evidence" value="ECO:0007669"/>
    <property type="project" value="InterPro"/>
</dbReference>
<evidence type="ECO:0000313" key="1">
    <source>
        <dbReference type="EMBL" id="GGD37029.1"/>
    </source>
</evidence>
<reference evidence="1" key="2">
    <citation type="submission" date="2020-09" db="EMBL/GenBank/DDBJ databases">
        <authorList>
            <person name="Sun Q."/>
            <person name="Zhou Y."/>
        </authorList>
    </citation>
    <scope>NUCLEOTIDE SEQUENCE</scope>
    <source>
        <strain evidence="1">CGMCC 1.15152</strain>
    </source>
</reference>
<reference evidence="1" key="1">
    <citation type="journal article" date="2014" name="Int. J. Syst. Evol. Microbiol.">
        <title>Complete genome sequence of Corynebacterium casei LMG S-19264T (=DSM 44701T), isolated from a smear-ripened cheese.</title>
        <authorList>
            <consortium name="US DOE Joint Genome Institute (JGI-PGF)"/>
            <person name="Walter F."/>
            <person name="Albersmeier A."/>
            <person name="Kalinowski J."/>
            <person name="Ruckert C."/>
        </authorList>
    </citation>
    <scope>NUCLEOTIDE SEQUENCE</scope>
    <source>
        <strain evidence="1">CGMCC 1.15152</strain>
    </source>
</reference>
<dbReference type="PANTHER" id="PTHR48228">
    <property type="entry name" value="SUCCINYL-COA--D-CITRAMALATE COA-TRANSFERASE"/>
    <property type="match status" value="1"/>
</dbReference>
<dbReference type="Pfam" id="PF02515">
    <property type="entry name" value="CoA_transf_3"/>
    <property type="match status" value="1"/>
</dbReference>
<gene>
    <name evidence="1" type="ORF">GCM10010915_17250</name>
</gene>
<protein>
    <submittedName>
        <fullName evidence="1">L-carnitine dehydratase</fullName>
    </submittedName>
</protein>
<dbReference type="EMBL" id="BMHO01000001">
    <property type="protein sequence ID" value="GGD37029.1"/>
    <property type="molecule type" value="Genomic_DNA"/>
</dbReference>
<dbReference type="RefSeq" id="WP_188711857.1">
    <property type="nucleotide sequence ID" value="NZ_BMHO01000001.1"/>
</dbReference>
<dbReference type="Proteomes" id="UP000633205">
    <property type="component" value="Unassembled WGS sequence"/>
</dbReference>
<evidence type="ECO:0000313" key="2">
    <source>
        <dbReference type="Proteomes" id="UP000633205"/>
    </source>
</evidence>
<dbReference type="InterPro" id="IPR023606">
    <property type="entry name" value="CoA-Trfase_III_dom_1_sf"/>
</dbReference>
<dbReference type="SUPFAM" id="SSF89796">
    <property type="entry name" value="CoA-transferase family III (CaiB/BaiF)"/>
    <property type="match status" value="2"/>
</dbReference>
<proteinExistence type="predicted"/>
<dbReference type="Gene3D" id="3.40.50.10540">
    <property type="entry name" value="Crotonobetainyl-coa:carnitine coa-transferase, domain 1"/>
    <property type="match status" value="1"/>
</dbReference>
<accession>A0A916YA76</accession>
<dbReference type="AlphaFoldDB" id="A0A916YA76"/>
<dbReference type="InterPro" id="IPR003673">
    <property type="entry name" value="CoA-Trfase_fam_III"/>
</dbReference>